<dbReference type="GO" id="GO:0003677">
    <property type="term" value="F:DNA binding"/>
    <property type="evidence" value="ECO:0007669"/>
    <property type="project" value="UniProtKB-KW"/>
</dbReference>
<dbReference type="EMBL" id="BDUF01000011">
    <property type="protein sequence ID" value="GAX88978.1"/>
    <property type="molecule type" value="Genomic_DNA"/>
</dbReference>
<dbReference type="Proteomes" id="UP000217785">
    <property type="component" value="Unassembled WGS sequence"/>
</dbReference>
<evidence type="ECO:0000256" key="1">
    <source>
        <dbReference type="ARBA" id="ARBA00022741"/>
    </source>
</evidence>
<organism evidence="12 13">
    <name type="scientific">Effusibacillus lacus</name>
    <dbReference type="NCBI Taxonomy" id="1348429"/>
    <lineage>
        <taxon>Bacteria</taxon>
        <taxon>Bacillati</taxon>
        <taxon>Bacillota</taxon>
        <taxon>Bacilli</taxon>
        <taxon>Bacillales</taxon>
        <taxon>Alicyclobacillaceae</taxon>
        <taxon>Effusibacillus</taxon>
    </lineage>
</organism>
<keyword evidence="8" id="KW-0175">Coiled coil</keyword>
<dbReference type="InterPro" id="IPR027417">
    <property type="entry name" value="P-loop_NTPase"/>
</dbReference>
<evidence type="ECO:0000256" key="7">
    <source>
        <dbReference type="ARBA" id="ARBA00029500"/>
    </source>
</evidence>
<evidence type="ECO:0000259" key="11">
    <source>
        <dbReference type="PROSITE" id="PS50113"/>
    </source>
</evidence>
<dbReference type="PROSITE" id="PS00675">
    <property type="entry name" value="SIGMA54_INTERACT_1"/>
    <property type="match status" value="1"/>
</dbReference>
<dbReference type="GO" id="GO:0006355">
    <property type="term" value="P:regulation of DNA-templated transcription"/>
    <property type="evidence" value="ECO:0007669"/>
    <property type="project" value="InterPro"/>
</dbReference>
<dbReference type="FunFam" id="3.40.50.300:FF:000006">
    <property type="entry name" value="DNA-binding transcriptional regulator NtrC"/>
    <property type="match status" value="1"/>
</dbReference>
<evidence type="ECO:0000313" key="12">
    <source>
        <dbReference type="EMBL" id="GAX88978.1"/>
    </source>
</evidence>
<evidence type="ECO:0000256" key="2">
    <source>
        <dbReference type="ARBA" id="ARBA00022797"/>
    </source>
</evidence>
<dbReference type="PROSITE" id="PS50045">
    <property type="entry name" value="SIGMA54_INTERACT_4"/>
    <property type="match status" value="1"/>
</dbReference>
<evidence type="ECO:0000256" key="4">
    <source>
        <dbReference type="ARBA" id="ARBA00023015"/>
    </source>
</evidence>
<feature type="domain" description="Sigma-54 factor interaction" evidence="9">
    <location>
        <begin position="215"/>
        <end position="444"/>
    </location>
</feature>
<dbReference type="AlphaFoldDB" id="A0A292YH81"/>
<dbReference type="Pfam" id="PF00158">
    <property type="entry name" value="Sigma54_activat"/>
    <property type="match status" value="1"/>
</dbReference>
<proteinExistence type="predicted"/>
<keyword evidence="1" id="KW-0547">Nucleotide-binding</keyword>
<keyword evidence="6" id="KW-0804">Transcription</keyword>
<dbReference type="Gene3D" id="1.10.8.60">
    <property type="match status" value="1"/>
</dbReference>
<dbReference type="PROSITE" id="PS50113">
    <property type="entry name" value="PAC"/>
    <property type="match status" value="1"/>
</dbReference>
<evidence type="ECO:0000313" key="13">
    <source>
        <dbReference type="Proteomes" id="UP000217785"/>
    </source>
</evidence>
<keyword evidence="2" id="KW-0058">Aromatic hydrocarbons catabolism</keyword>
<dbReference type="InterPro" id="IPR009057">
    <property type="entry name" value="Homeodomain-like_sf"/>
</dbReference>
<dbReference type="InterPro" id="IPR002078">
    <property type="entry name" value="Sigma_54_int"/>
</dbReference>
<protein>
    <recommendedName>
        <fullName evidence="7">HTH-type transcriptional regulatory protein TyrR</fullName>
    </recommendedName>
</protein>
<dbReference type="CDD" id="cd00130">
    <property type="entry name" value="PAS"/>
    <property type="match status" value="1"/>
</dbReference>
<dbReference type="Pfam" id="PF18024">
    <property type="entry name" value="HTH_50"/>
    <property type="match status" value="1"/>
</dbReference>
<feature type="coiled-coil region" evidence="8">
    <location>
        <begin position="182"/>
        <end position="209"/>
    </location>
</feature>
<dbReference type="SMART" id="SM00382">
    <property type="entry name" value="AAA"/>
    <property type="match status" value="1"/>
</dbReference>
<name>A0A292YH81_9BACL</name>
<evidence type="ECO:0000256" key="6">
    <source>
        <dbReference type="ARBA" id="ARBA00023163"/>
    </source>
</evidence>
<feature type="domain" description="PAC" evidence="11">
    <location>
        <begin position="139"/>
        <end position="191"/>
    </location>
</feature>
<dbReference type="SMART" id="SM00091">
    <property type="entry name" value="PAS"/>
    <property type="match status" value="1"/>
</dbReference>
<keyword evidence="5" id="KW-0238">DNA-binding</keyword>
<evidence type="ECO:0000256" key="8">
    <source>
        <dbReference type="SAM" id="Coils"/>
    </source>
</evidence>
<evidence type="ECO:0000259" key="10">
    <source>
        <dbReference type="PROSITE" id="PS50112"/>
    </source>
</evidence>
<evidence type="ECO:0000256" key="3">
    <source>
        <dbReference type="ARBA" id="ARBA00022840"/>
    </source>
</evidence>
<dbReference type="InterPro" id="IPR025943">
    <property type="entry name" value="Sigma_54_int_dom_ATP-bd_2"/>
</dbReference>
<dbReference type="InterPro" id="IPR000014">
    <property type="entry name" value="PAS"/>
</dbReference>
<dbReference type="InterPro" id="IPR025944">
    <property type="entry name" value="Sigma_54_int_dom_CS"/>
</dbReference>
<dbReference type="PANTHER" id="PTHR32071">
    <property type="entry name" value="TRANSCRIPTIONAL REGULATORY PROTEIN"/>
    <property type="match status" value="1"/>
</dbReference>
<dbReference type="SUPFAM" id="SSF55785">
    <property type="entry name" value="PYP-like sensor domain (PAS domain)"/>
    <property type="match status" value="1"/>
</dbReference>
<dbReference type="NCBIfam" id="TIGR00229">
    <property type="entry name" value="sensory_box"/>
    <property type="match status" value="1"/>
</dbReference>
<dbReference type="InterPro" id="IPR035965">
    <property type="entry name" value="PAS-like_dom_sf"/>
</dbReference>
<dbReference type="Pfam" id="PF25601">
    <property type="entry name" value="AAA_lid_14"/>
    <property type="match status" value="1"/>
</dbReference>
<keyword evidence="3" id="KW-0067">ATP-binding</keyword>
<reference evidence="13" key="1">
    <citation type="submission" date="2017-07" db="EMBL/GenBank/DDBJ databases">
        <title>Draft genome sequence of Effusibacillus lacus strain skLN1.</title>
        <authorList>
            <person name="Watanabe M."/>
            <person name="Kojima H."/>
            <person name="Fukui M."/>
        </authorList>
    </citation>
    <scope>NUCLEOTIDE SEQUENCE [LARGE SCALE GENOMIC DNA]</scope>
    <source>
        <strain evidence="13">skLN1</strain>
    </source>
</reference>
<evidence type="ECO:0000259" key="9">
    <source>
        <dbReference type="PROSITE" id="PS50045"/>
    </source>
</evidence>
<dbReference type="Gene3D" id="1.10.10.60">
    <property type="entry name" value="Homeodomain-like"/>
    <property type="match status" value="1"/>
</dbReference>
<keyword evidence="4" id="KW-0805">Transcription regulation</keyword>
<dbReference type="InterPro" id="IPR030828">
    <property type="entry name" value="HTH_TyrR"/>
</dbReference>
<dbReference type="PROSITE" id="PS00688">
    <property type="entry name" value="SIGMA54_INTERACT_3"/>
    <property type="match status" value="1"/>
</dbReference>
<sequence length="528" mass="59739">MLDDNGNVLFANQKAHSSFSIEKVREQLLKLGTEDGKLVVNGYTYHCIYTGYSSFHLWYLNDVTELERLQSSNQELEEIFNSSFDEIFVTDGEGVCLRVNPAGEKLYGATADQLIGKKVEDLSKSGFFNPPLTPLVIKHKRKMSGVQTAKNGKTLYVTGNPVFDEAGNIVRIIFNSRDLTDFKILERRLEETESLLSTYRTELVELTKTVGETQIVVQSESMQRMVAVVSKVAPVDSTLLITGESGVGKSKIAALIHEWSSRKGKPFIQVNCGAIPDALFESELFGYEGGAFTGARKEGKKGLIELAEGGTLFLDEIGELPLPIQVKLLEVIQEHKFRRVGGETVRQSNIRIIAATNQDLKYLVETGKFREDLFFRLNVIPIHVPPLRHRTEEIPLLIDLYLDRFNRRYGLQKMIDSEVREIFLRYRWPGNIRELENLIERLVLTSESSMIRITDLPDGFQTNARPSTAVSVNGIVPLKHAVEMVEAELLRRAHEEYGTTYKMAEVLKVNQSTIVRKLSRYQKLFKGD</sequence>
<comment type="caution">
    <text evidence="12">The sequence shown here is derived from an EMBL/GenBank/DDBJ whole genome shotgun (WGS) entry which is preliminary data.</text>
</comment>
<dbReference type="Pfam" id="PF13426">
    <property type="entry name" value="PAS_9"/>
    <property type="match status" value="1"/>
</dbReference>
<evidence type="ECO:0000256" key="5">
    <source>
        <dbReference type="ARBA" id="ARBA00023125"/>
    </source>
</evidence>
<dbReference type="InterPro" id="IPR003593">
    <property type="entry name" value="AAA+_ATPase"/>
</dbReference>
<dbReference type="SUPFAM" id="SSF46689">
    <property type="entry name" value="Homeodomain-like"/>
    <property type="match status" value="1"/>
</dbReference>
<dbReference type="InterPro" id="IPR000700">
    <property type="entry name" value="PAS-assoc_C"/>
</dbReference>
<accession>A0A292YH81</accession>
<dbReference type="Gene3D" id="3.40.50.300">
    <property type="entry name" value="P-loop containing nucleotide triphosphate hydrolases"/>
    <property type="match status" value="1"/>
</dbReference>
<dbReference type="PROSITE" id="PS00676">
    <property type="entry name" value="SIGMA54_INTERACT_2"/>
    <property type="match status" value="1"/>
</dbReference>
<dbReference type="InterPro" id="IPR025662">
    <property type="entry name" value="Sigma_54_int_dom_ATP-bd_1"/>
</dbReference>
<dbReference type="InterPro" id="IPR058031">
    <property type="entry name" value="AAA_lid_NorR"/>
</dbReference>
<gene>
    <name evidence="12" type="ORF">EFBL_0592</name>
</gene>
<dbReference type="SUPFAM" id="SSF52540">
    <property type="entry name" value="P-loop containing nucleoside triphosphate hydrolases"/>
    <property type="match status" value="1"/>
</dbReference>
<dbReference type="GO" id="GO:0005524">
    <property type="term" value="F:ATP binding"/>
    <property type="evidence" value="ECO:0007669"/>
    <property type="project" value="UniProtKB-KW"/>
</dbReference>
<dbReference type="PROSITE" id="PS50112">
    <property type="entry name" value="PAS"/>
    <property type="match status" value="1"/>
</dbReference>
<dbReference type="CDD" id="cd00009">
    <property type="entry name" value="AAA"/>
    <property type="match status" value="1"/>
</dbReference>
<dbReference type="Gene3D" id="3.30.450.20">
    <property type="entry name" value="PAS domain"/>
    <property type="match status" value="1"/>
</dbReference>
<feature type="domain" description="PAS" evidence="10">
    <location>
        <begin position="72"/>
        <end position="117"/>
    </location>
</feature>
<keyword evidence="13" id="KW-1185">Reference proteome</keyword>
<dbReference type="PANTHER" id="PTHR32071:SF57">
    <property type="entry name" value="C4-DICARBOXYLATE TRANSPORT TRANSCRIPTIONAL REGULATORY PROTEIN DCTD"/>
    <property type="match status" value="1"/>
</dbReference>